<dbReference type="SUPFAM" id="SSF55874">
    <property type="entry name" value="ATPase domain of HSP90 chaperone/DNA topoisomerase II/histidine kinase"/>
    <property type="match status" value="1"/>
</dbReference>
<keyword evidence="3" id="KW-0812">Transmembrane</keyword>
<name>A0A078AAG8_STYLE</name>
<evidence type="ECO:0000256" key="3">
    <source>
        <dbReference type="SAM" id="Phobius"/>
    </source>
</evidence>
<dbReference type="GO" id="GO:0000155">
    <property type="term" value="F:phosphorelay sensor kinase activity"/>
    <property type="evidence" value="ECO:0007669"/>
    <property type="project" value="InterPro"/>
</dbReference>
<dbReference type="InterPro" id="IPR003594">
    <property type="entry name" value="HATPase_dom"/>
</dbReference>
<dbReference type="InterPro" id="IPR050956">
    <property type="entry name" value="2C_system_His_kinase"/>
</dbReference>
<evidence type="ECO:0000259" key="4">
    <source>
        <dbReference type="PROSITE" id="PS50109"/>
    </source>
</evidence>
<accession>A0A078AAG8</accession>
<feature type="domain" description="Response regulatory" evidence="5">
    <location>
        <begin position="642"/>
        <end position="772"/>
    </location>
</feature>
<evidence type="ECO:0000313" key="6">
    <source>
        <dbReference type="EMBL" id="CDW77788.1"/>
    </source>
</evidence>
<dbReference type="PROSITE" id="PS50110">
    <property type="entry name" value="RESPONSE_REGULATORY"/>
    <property type="match status" value="1"/>
</dbReference>
<dbReference type="InterPro" id="IPR005467">
    <property type="entry name" value="His_kinase_dom"/>
</dbReference>
<dbReference type="CDD" id="cd17546">
    <property type="entry name" value="REC_hyHK_CKI1_RcsC-like"/>
    <property type="match status" value="1"/>
</dbReference>
<dbReference type="InterPro" id="IPR003661">
    <property type="entry name" value="HisK_dim/P_dom"/>
</dbReference>
<dbReference type="CDD" id="cd00082">
    <property type="entry name" value="HisKA"/>
    <property type="match status" value="1"/>
</dbReference>
<dbReference type="Gene3D" id="3.30.565.10">
    <property type="entry name" value="Histidine kinase-like ATPase, C-terminal domain"/>
    <property type="match status" value="1"/>
</dbReference>
<evidence type="ECO:0000256" key="1">
    <source>
        <dbReference type="ARBA" id="ARBA00022553"/>
    </source>
</evidence>
<keyword evidence="1 2" id="KW-0597">Phosphoprotein</keyword>
<dbReference type="InterPro" id="IPR011006">
    <property type="entry name" value="CheY-like_superfamily"/>
</dbReference>
<dbReference type="Pfam" id="PF00512">
    <property type="entry name" value="HisKA"/>
    <property type="match status" value="1"/>
</dbReference>
<sequence>MEIEHGQQQVPTYFKDQDISDRILLYKRKGFLEYLKGNIILFNLLCVYAFFSGKLIHCIGIQIINIFVYYLNSHNKRSLYNLTIFLYWVLIMLYCIKYHTDDLRTQQAFFEQIPQINYLAYLIEIVIFVKAVKFQDDLLQELKIAIAETKDAELDLRMLVKLLPEGVLILNTKNKNIQLINRTAIKLFIPNNGDDPQLDKESLGTSCQATHQYYERMRHEINHIIQSINIRESYCKSNIDRNRKPRIRDLHSFLFYKAQSTINLQGQFKMMTNKKQIDYQIVNLNRKHQVLVLLQDLNKVREEEKSVVQNRMQTLYFASIAHDLRTPLNAMMSATQTLKLSNLPHRFNEILEMNVITEVFTMIKHRAEAKKVQLIKIIGDNVPQGIFADKKRVNQVLINLLTNALKFTKKGQVVLRVNKVDQIPRQQISIDKSFNIQSGILGTQERELDFLAQKQNNGYIQVQVIDTGIGISFENQRKLFKNFGKLKDTFGLNENGCGLGLTICKKISESMNGTIMLESYTGVGSTFTFYFQLLPDQQISSSNDDPYEEVIAEEFCFEKDTLSDRYNSKQEANNVYNKSFTALNNKESDRTKCMSQSETELRSLERITYSNSMILPMEELKSDEMVLKRNIPNTQRIPRTYKILIIDDNSFNILALKLQLQMLINAKLVVDQAFSGQDGIDILTQDQQDRNQNDYDLVFVDFNMPSMNGITMMKTIQEQERRGIVKFAKTSFILWSAQSEDQVTQYKKFGFKMFLEKPIEITQLKKIIARVGIPINNNLNIDSDDFN</sequence>
<feature type="transmembrane region" description="Helical" evidence="3">
    <location>
        <begin position="39"/>
        <end position="72"/>
    </location>
</feature>
<dbReference type="SUPFAM" id="SSF52172">
    <property type="entry name" value="CheY-like"/>
    <property type="match status" value="1"/>
</dbReference>
<gene>
    <name evidence="6" type="primary">Contig1723.g1867</name>
    <name evidence="6" type="ORF">STYLEM_6754</name>
</gene>
<keyword evidence="3" id="KW-0472">Membrane</keyword>
<dbReference type="InterPro" id="IPR001789">
    <property type="entry name" value="Sig_transdc_resp-reg_receiver"/>
</dbReference>
<dbReference type="PRINTS" id="PR00344">
    <property type="entry name" value="BCTRLSENSOR"/>
</dbReference>
<dbReference type="AlphaFoldDB" id="A0A078AAG8"/>
<dbReference type="SMART" id="SM00387">
    <property type="entry name" value="HATPase_c"/>
    <property type="match status" value="1"/>
</dbReference>
<dbReference type="PROSITE" id="PS50109">
    <property type="entry name" value="HIS_KIN"/>
    <property type="match status" value="1"/>
</dbReference>
<feature type="domain" description="Histidine kinase" evidence="4">
    <location>
        <begin position="319"/>
        <end position="535"/>
    </location>
</feature>
<dbReference type="Pfam" id="PF02518">
    <property type="entry name" value="HATPase_c"/>
    <property type="match status" value="1"/>
</dbReference>
<feature type="modified residue" description="4-aspartylphosphate" evidence="2">
    <location>
        <position position="701"/>
    </location>
</feature>
<keyword evidence="6" id="KW-0808">Transferase</keyword>
<dbReference type="InterPro" id="IPR036097">
    <property type="entry name" value="HisK_dim/P_sf"/>
</dbReference>
<dbReference type="SUPFAM" id="SSF47384">
    <property type="entry name" value="Homodimeric domain of signal transducing histidine kinase"/>
    <property type="match status" value="1"/>
</dbReference>
<keyword evidence="6" id="KW-0418">Kinase</keyword>
<proteinExistence type="predicted"/>
<protein>
    <submittedName>
        <fullName evidence="6">Multi-sensor hybrid histidine kinase</fullName>
    </submittedName>
</protein>
<dbReference type="Gene3D" id="3.40.50.2300">
    <property type="match status" value="1"/>
</dbReference>
<dbReference type="EMBL" id="CCKQ01006477">
    <property type="protein sequence ID" value="CDW77788.1"/>
    <property type="molecule type" value="Genomic_DNA"/>
</dbReference>
<dbReference type="OrthoDB" id="60033at2759"/>
<dbReference type="SMART" id="SM00448">
    <property type="entry name" value="REC"/>
    <property type="match status" value="1"/>
</dbReference>
<evidence type="ECO:0000259" key="5">
    <source>
        <dbReference type="PROSITE" id="PS50110"/>
    </source>
</evidence>
<dbReference type="InParanoid" id="A0A078AAG8"/>
<dbReference type="InterPro" id="IPR004358">
    <property type="entry name" value="Sig_transdc_His_kin-like_C"/>
</dbReference>
<evidence type="ECO:0000256" key="2">
    <source>
        <dbReference type="PROSITE-ProRule" id="PRU00169"/>
    </source>
</evidence>
<keyword evidence="3" id="KW-1133">Transmembrane helix</keyword>
<dbReference type="Pfam" id="PF00072">
    <property type="entry name" value="Response_reg"/>
    <property type="match status" value="1"/>
</dbReference>
<keyword evidence="7" id="KW-1185">Reference proteome</keyword>
<evidence type="ECO:0000313" key="7">
    <source>
        <dbReference type="Proteomes" id="UP000039865"/>
    </source>
</evidence>
<dbReference type="Proteomes" id="UP000039865">
    <property type="component" value="Unassembled WGS sequence"/>
</dbReference>
<dbReference type="InterPro" id="IPR036890">
    <property type="entry name" value="HATPase_C_sf"/>
</dbReference>
<reference evidence="6 7" key="1">
    <citation type="submission" date="2014-06" db="EMBL/GenBank/DDBJ databases">
        <authorList>
            <person name="Swart Estienne"/>
        </authorList>
    </citation>
    <scope>NUCLEOTIDE SEQUENCE [LARGE SCALE GENOMIC DNA]</scope>
    <source>
        <strain evidence="6 7">130c</strain>
    </source>
</reference>
<feature type="transmembrane region" description="Helical" evidence="3">
    <location>
        <begin position="78"/>
        <end position="96"/>
    </location>
</feature>
<dbReference type="PANTHER" id="PTHR43719:SF28">
    <property type="entry name" value="PEROXIDE STRESS-ACTIVATED HISTIDINE KINASE MAK1-RELATED"/>
    <property type="match status" value="1"/>
</dbReference>
<dbReference type="PANTHER" id="PTHR43719">
    <property type="entry name" value="TWO-COMPONENT HISTIDINE KINASE"/>
    <property type="match status" value="1"/>
</dbReference>
<organism evidence="6 7">
    <name type="scientific">Stylonychia lemnae</name>
    <name type="common">Ciliate</name>
    <dbReference type="NCBI Taxonomy" id="5949"/>
    <lineage>
        <taxon>Eukaryota</taxon>
        <taxon>Sar</taxon>
        <taxon>Alveolata</taxon>
        <taxon>Ciliophora</taxon>
        <taxon>Intramacronucleata</taxon>
        <taxon>Spirotrichea</taxon>
        <taxon>Stichotrichia</taxon>
        <taxon>Sporadotrichida</taxon>
        <taxon>Oxytrichidae</taxon>
        <taxon>Stylonychinae</taxon>
        <taxon>Stylonychia</taxon>
    </lineage>
</organism>